<dbReference type="KEGG" id="vg:20283386"/>
<feature type="region of interest" description="Disordered" evidence="1">
    <location>
        <begin position="142"/>
        <end position="176"/>
    </location>
</feature>
<proteinExistence type="predicted"/>
<dbReference type="OrthoDB" id="13760at10239"/>
<feature type="region of interest" description="Disordered" evidence="1">
    <location>
        <begin position="1"/>
        <end position="30"/>
    </location>
</feature>
<evidence type="ECO:0000313" key="2">
    <source>
        <dbReference type="EMBL" id="AII28000.1"/>
    </source>
</evidence>
<keyword evidence="3" id="KW-1185">Reference proteome</keyword>
<accession>A0A076GDB2</accession>
<dbReference type="GeneID" id="20283386"/>
<organism evidence="2 3">
    <name type="scientific">Bacillus phage Bobb</name>
    <dbReference type="NCBI Taxonomy" id="1527469"/>
    <lineage>
        <taxon>Viruses</taxon>
        <taxon>Duplodnaviria</taxon>
        <taxon>Heunggongvirae</taxon>
        <taxon>Uroviricota</taxon>
        <taxon>Caudoviricetes</taxon>
        <taxon>Herelleviridae</taxon>
        <taxon>Bastillevirinae</taxon>
        <taxon>Agatevirus</taxon>
        <taxon>Agatevirus bobb</taxon>
    </lineage>
</organism>
<dbReference type="Proteomes" id="UP000028664">
    <property type="component" value="Segment"/>
</dbReference>
<name>A0A076GDB2_9CAUD</name>
<dbReference type="EMBL" id="KM051843">
    <property type="protein sequence ID" value="AII28000.1"/>
    <property type="molecule type" value="Genomic_DNA"/>
</dbReference>
<sequence length="176" mass="20019">MANKKKANPNNLIRSRGRTSRGLTGVNDNGKDAYKKSLSSTKGHYRVEFTRVFEGLSERDVELRKVYGTDLVSQYAGIPADMLTLHLKKSTGEQTLTSKDEVYYIKVGKDIYGKLSIRTQRLLKGNMLVFVLQAKKNAVKSPQKAFSRSKGFKKKTTSQKRQTSRNSYYNRERGKN</sequence>
<evidence type="ECO:0000256" key="1">
    <source>
        <dbReference type="SAM" id="MobiDB-lite"/>
    </source>
</evidence>
<reference evidence="2 3" key="1">
    <citation type="submission" date="2014-06" db="EMBL/GenBank/DDBJ databases">
        <title>Bioinformatic genomic analysis of Bacillus phage Bobb.</title>
        <authorList>
            <person name="Lewis H.M.N."/>
            <person name="Temple L."/>
            <person name="Barth R.N."/>
            <person name="Bowles K.M."/>
            <person name="Churchin D.I."/>
            <person name="Scott-Croshaw C."/>
            <person name="Glasgow G.H."/>
            <person name="Gloe M.W."/>
            <person name="McGough T.M."/>
            <person name="Nutbrown S.A."/>
            <person name="Romulus S.R."/>
            <person name="Sanders K.A.M."/>
            <person name="Diachok C.R."/>
            <person name="Serigano J.P."/>
            <person name="Shin D."/>
            <person name="Suresh M.H."/>
            <person name="Conner A.R.N."/>
            <person name="Korba R.M."/>
            <person name="Livermore R.J."/>
            <person name="Rohlf M.B."/>
            <person name="Utterback S.D."/>
            <person name="Wilson V.E."/>
        </authorList>
    </citation>
    <scope>NUCLEOTIDE SEQUENCE [LARGE SCALE GENOMIC DNA]</scope>
</reference>
<evidence type="ECO:0000313" key="3">
    <source>
        <dbReference type="Proteomes" id="UP000028664"/>
    </source>
</evidence>
<protein>
    <submittedName>
        <fullName evidence="2">Uncharacterized protein</fullName>
    </submittedName>
</protein>
<dbReference type="RefSeq" id="YP_009056368.1">
    <property type="nucleotide sequence ID" value="NC_024792.1"/>
</dbReference>